<dbReference type="Gene3D" id="1.10.10.60">
    <property type="entry name" value="Homeodomain-like"/>
    <property type="match status" value="2"/>
</dbReference>
<dbReference type="InterPro" id="IPR050204">
    <property type="entry name" value="AraC_XylS_family_regulators"/>
</dbReference>
<sequence length="289" mass="32581">MRYVTEYFKQPLVSSAPLAWEGVRVEQHRLEAGELPAHHHKHHLLMLYQAAVPLVVHQLHETRTTKTVYHTGDLGLYPGGDYSTLTWTTPHENVYLMVDDQHLDRLVRQGLDLTHFVLSERLKFNDPFLAQLCRQLLAAAGSQHALGLLYVESLTNALCYHLIQYHAAHERRIATGGRLTREVLARIDDYLEAHAEAPVTLDILAGLANLSVFHFARLFKQTMGVAPYQYVLGWKIRRARQLLRLGHASVADISDVLGFASLATFSTAFKRAVGCSPQEFQRGGASDKR</sequence>
<dbReference type="PRINTS" id="PR00032">
    <property type="entry name" value="HTHARAC"/>
</dbReference>
<dbReference type="PANTHER" id="PTHR46796:SF6">
    <property type="entry name" value="ARAC SUBFAMILY"/>
    <property type="match status" value="1"/>
</dbReference>
<protein>
    <submittedName>
        <fullName evidence="5">Helix-turn-helix transcriptional regulator</fullName>
    </submittedName>
</protein>
<keyword evidence="2" id="KW-0238">DNA-binding</keyword>
<organism evidence="5 6">
    <name type="scientific">Hymenobacter bucti</name>
    <dbReference type="NCBI Taxonomy" id="1844114"/>
    <lineage>
        <taxon>Bacteria</taxon>
        <taxon>Pseudomonadati</taxon>
        <taxon>Bacteroidota</taxon>
        <taxon>Cytophagia</taxon>
        <taxon>Cytophagales</taxon>
        <taxon>Hymenobacteraceae</taxon>
        <taxon>Hymenobacter</taxon>
    </lineage>
</organism>
<dbReference type="EMBL" id="JBHUFD010000019">
    <property type="protein sequence ID" value="MFD1875521.1"/>
    <property type="molecule type" value="Genomic_DNA"/>
</dbReference>
<dbReference type="PROSITE" id="PS00041">
    <property type="entry name" value="HTH_ARAC_FAMILY_1"/>
    <property type="match status" value="1"/>
</dbReference>
<comment type="caution">
    <text evidence="5">The sequence shown here is derived from an EMBL/GenBank/DDBJ whole genome shotgun (WGS) entry which is preliminary data.</text>
</comment>
<keyword evidence="3" id="KW-0804">Transcription</keyword>
<evidence type="ECO:0000256" key="1">
    <source>
        <dbReference type="ARBA" id="ARBA00023015"/>
    </source>
</evidence>
<dbReference type="InterPro" id="IPR020449">
    <property type="entry name" value="Tscrpt_reg_AraC-type_HTH"/>
</dbReference>
<evidence type="ECO:0000313" key="5">
    <source>
        <dbReference type="EMBL" id="MFD1875521.1"/>
    </source>
</evidence>
<keyword evidence="6" id="KW-1185">Reference proteome</keyword>
<reference evidence="6" key="1">
    <citation type="journal article" date="2019" name="Int. J. Syst. Evol. Microbiol.">
        <title>The Global Catalogue of Microorganisms (GCM) 10K type strain sequencing project: providing services to taxonomists for standard genome sequencing and annotation.</title>
        <authorList>
            <consortium name="The Broad Institute Genomics Platform"/>
            <consortium name="The Broad Institute Genome Sequencing Center for Infectious Disease"/>
            <person name="Wu L."/>
            <person name="Ma J."/>
        </authorList>
    </citation>
    <scope>NUCLEOTIDE SEQUENCE [LARGE SCALE GENOMIC DNA]</scope>
    <source>
        <strain evidence="6">CGMCC 1.15795</strain>
    </source>
</reference>
<dbReference type="InterPro" id="IPR009057">
    <property type="entry name" value="Homeodomain-like_sf"/>
</dbReference>
<dbReference type="Proteomes" id="UP001597197">
    <property type="component" value="Unassembled WGS sequence"/>
</dbReference>
<dbReference type="RefSeq" id="WP_382318323.1">
    <property type="nucleotide sequence ID" value="NZ_JBHUFD010000019.1"/>
</dbReference>
<name>A0ABW4R0W1_9BACT</name>
<dbReference type="InterPro" id="IPR018062">
    <property type="entry name" value="HTH_AraC-typ_CS"/>
</dbReference>
<evidence type="ECO:0000256" key="2">
    <source>
        <dbReference type="ARBA" id="ARBA00023125"/>
    </source>
</evidence>
<evidence type="ECO:0000259" key="4">
    <source>
        <dbReference type="PROSITE" id="PS01124"/>
    </source>
</evidence>
<dbReference type="SUPFAM" id="SSF46689">
    <property type="entry name" value="Homeodomain-like"/>
    <property type="match status" value="2"/>
</dbReference>
<dbReference type="PROSITE" id="PS01124">
    <property type="entry name" value="HTH_ARAC_FAMILY_2"/>
    <property type="match status" value="1"/>
</dbReference>
<dbReference type="Pfam" id="PF12833">
    <property type="entry name" value="HTH_18"/>
    <property type="match status" value="1"/>
</dbReference>
<evidence type="ECO:0000256" key="3">
    <source>
        <dbReference type="ARBA" id="ARBA00023163"/>
    </source>
</evidence>
<evidence type="ECO:0000313" key="6">
    <source>
        <dbReference type="Proteomes" id="UP001597197"/>
    </source>
</evidence>
<dbReference type="PANTHER" id="PTHR46796">
    <property type="entry name" value="HTH-TYPE TRANSCRIPTIONAL ACTIVATOR RHAS-RELATED"/>
    <property type="match status" value="1"/>
</dbReference>
<accession>A0ABW4R0W1</accession>
<dbReference type="SMART" id="SM00342">
    <property type="entry name" value="HTH_ARAC"/>
    <property type="match status" value="1"/>
</dbReference>
<feature type="domain" description="HTH araC/xylS-type" evidence="4">
    <location>
        <begin position="185"/>
        <end position="283"/>
    </location>
</feature>
<dbReference type="InterPro" id="IPR018060">
    <property type="entry name" value="HTH_AraC"/>
</dbReference>
<proteinExistence type="predicted"/>
<gene>
    <name evidence="5" type="ORF">ACFSDX_24015</name>
</gene>
<keyword evidence="1" id="KW-0805">Transcription regulation</keyword>